<sequence length="77" mass="9273">MRQRVMVKEKILMYQSASYCIEVSIITNLNHPKSFFFSQTNSSIWVLLVYIIIQFLYTILITINFNKLEKSYRIFIK</sequence>
<evidence type="ECO:0000313" key="2">
    <source>
        <dbReference type="EMBL" id="KAF5753304.1"/>
    </source>
</evidence>
<organism evidence="2 3">
    <name type="scientific">Helianthus annuus</name>
    <name type="common">Common sunflower</name>
    <dbReference type="NCBI Taxonomy" id="4232"/>
    <lineage>
        <taxon>Eukaryota</taxon>
        <taxon>Viridiplantae</taxon>
        <taxon>Streptophyta</taxon>
        <taxon>Embryophyta</taxon>
        <taxon>Tracheophyta</taxon>
        <taxon>Spermatophyta</taxon>
        <taxon>Magnoliopsida</taxon>
        <taxon>eudicotyledons</taxon>
        <taxon>Gunneridae</taxon>
        <taxon>Pentapetalae</taxon>
        <taxon>asterids</taxon>
        <taxon>campanulids</taxon>
        <taxon>Asterales</taxon>
        <taxon>Asteraceae</taxon>
        <taxon>Asteroideae</taxon>
        <taxon>Heliantheae alliance</taxon>
        <taxon>Heliantheae</taxon>
        <taxon>Helianthus</taxon>
    </lineage>
</organism>
<dbReference type="AlphaFoldDB" id="A0A9K3DER7"/>
<reference evidence="2" key="2">
    <citation type="submission" date="2020-06" db="EMBL/GenBank/DDBJ databases">
        <title>Helianthus annuus Genome sequencing and assembly Release 2.</title>
        <authorList>
            <person name="Gouzy J."/>
            <person name="Langlade N."/>
            <person name="Munos S."/>
        </authorList>
    </citation>
    <scope>NUCLEOTIDE SEQUENCE</scope>
    <source>
        <tissue evidence="2">Leaves</tissue>
    </source>
</reference>
<gene>
    <name evidence="2" type="ORF">HanXRQr2_Chr17g0778641</name>
</gene>
<keyword evidence="1" id="KW-0472">Membrane</keyword>
<dbReference type="Proteomes" id="UP000215914">
    <property type="component" value="Unassembled WGS sequence"/>
</dbReference>
<name>A0A9K3DER7_HELAN</name>
<feature type="transmembrane region" description="Helical" evidence="1">
    <location>
        <begin position="12"/>
        <end position="31"/>
    </location>
</feature>
<keyword evidence="1" id="KW-1133">Transmembrane helix</keyword>
<reference evidence="2" key="1">
    <citation type="journal article" date="2017" name="Nature">
        <title>The sunflower genome provides insights into oil metabolism, flowering and Asterid evolution.</title>
        <authorList>
            <person name="Badouin H."/>
            <person name="Gouzy J."/>
            <person name="Grassa C.J."/>
            <person name="Murat F."/>
            <person name="Staton S.E."/>
            <person name="Cottret L."/>
            <person name="Lelandais-Briere C."/>
            <person name="Owens G.L."/>
            <person name="Carrere S."/>
            <person name="Mayjonade B."/>
            <person name="Legrand L."/>
            <person name="Gill N."/>
            <person name="Kane N.C."/>
            <person name="Bowers J.E."/>
            <person name="Hubner S."/>
            <person name="Bellec A."/>
            <person name="Berard A."/>
            <person name="Berges H."/>
            <person name="Blanchet N."/>
            <person name="Boniface M.C."/>
            <person name="Brunel D."/>
            <person name="Catrice O."/>
            <person name="Chaidir N."/>
            <person name="Claudel C."/>
            <person name="Donnadieu C."/>
            <person name="Faraut T."/>
            <person name="Fievet G."/>
            <person name="Helmstetter N."/>
            <person name="King M."/>
            <person name="Knapp S.J."/>
            <person name="Lai Z."/>
            <person name="Le Paslier M.C."/>
            <person name="Lippi Y."/>
            <person name="Lorenzon L."/>
            <person name="Mandel J.R."/>
            <person name="Marage G."/>
            <person name="Marchand G."/>
            <person name="Marquand E."/>
            <person name="Bret-Mestries E."/>
            <person name="Morien E."/>
            <person name="Nambeesan S."/>
            <person name="Nguyen T."/>
            <person name="Pegot-Espagnet P."/>
            <person name="Pouilly N."/>
            <person name="Raftis F."/>
            <person name="Sallet E."/>
            <person name="Schiex T."/>
            <person name="Thomas J."/>
            <person name="Vandecasteele C."/>
            <person name="Vares D."/>
            <person name="Vear F."/>
            <person name="Vautrin S."/>
            <person name="Crespi M."/>
            <person name="Mangin B."/>
            <person name="Burke J.M."/>
            <person name="Salse J."/>
            <person name="Munos S."/>
            <person name="Vincourt P."/>
            <person name="Rieseberg L.H."/>
            <person name="Langlade N.B."/>
        </authorList>
    </citation>
    <scope>NUCLEOTIDE SEQUENCE</scope>
    <source>
        <tissue evidence="2">Leaves</tissue>
    </source>
</reference>
<evidence type="ECO:0000256" key="1">
    <source>
        <dbReference type="SAM" id="Phobius"/>
    </source>
</evidence>
<accession>A0A9K3DER7</accession>
<feature type="transmembrane region" description="Helical" evidence="1">
    <location>
        <begin position="43"/>
        <end position="65"/>
    </location>
</feature>
<dbReference type="EMBL" id="MNCJ02000332">
    <property type="protein sequence ID" value="KAF5753304.1"/>
    <property type="molecule type" value="Genomic_DNA"/>
</dbReference>
<protein>
    <submittedName>
        <fullName evidence="2">Uncharacterized protein</fullName>
    </submittedName>
</protein>
<proteinExistence type="predicted"/>
<dbReference type="Gramene" id="mRNA:HanXRQr2_Chr17g0778641">
    <property type="protein sequence ID" value="CDS:HanXRQr2_Chr17g0778641.1"/>
    <property type="gene ID" value="HanXRQr2_Chr17g0778641"/>
</dbReference>
<keyword evidence="3" id="KW-1185">Reference proteome</keyword>
<evidence type="ECO:0000313" key="3">
    <source>
        <dbReference type="Proteomes" id="UP000215914"/>
    </source>
</evidence>
<keyword evidence="1" id="KW-0812">Transmembrane</keyword>
<comment type="caution">
    <text evidence="2">The sequence shown here is derived from an EMBL/GenBank/DDBJ whole genome shotgun (WGS) entry which is preliminary data.</text>
</comment>